<evidence type="ECO:0000256" key="2">
    <source>
        <dbReference type="SAM" id="SignalP"/>
    </source>
</evidence>
<dbReference type="AlphaFoldDB" id="A0A0L6UN87"/>
<organism evidence="3 4">
    <name type="scientific">Puccinia sorghi</name>
    <dbReference type="NCBI Taxonomy" id="27349"/>
    <lineage>
        <taxon>Eukaryota</taxon>
        <taxon>Fungi</taxon>
        <taxon>Dikarya</taxon>
        <taxon>Basidiomycota</taxon>
        <taxon>Pucciniomycotina</taxon>
        <taxon>Pucciniomycetes</taxon>
        <taxon>Pucciniales</taxon>
        <taxon>Pucciniaceae</taxon>
        <taxon>Puccinia</taxon>
    </lineage>
</organism>
<dbReference type="EMBL" id="LAVV01010277">
    <property type="protein sequence ID" value="KNZ49295.1"/>
    <property type="molecule type" value="Genomic_DNA"/>
</dbReference>
<evidence type="ECO:0000313" key="4">
    <source>
        <dbReference type="Proteomes" id="UP000037035"/>
    </source>
</evidence>
<feature type="chain" id="PRO_5005567901" evidence="2">
    <location>
        <begin position="18"/>
        <end position="425"/>
    </location>
</feature>
<comment type="caution">
    <text evidence="3">The sequence shown here is derived from an EMBL/GenBank/DDBJ whole genome shotgun (WGS) entry which is preliminary data.</text>
</comment>
<gene>
    <name evidence="3" type="ORF">VP01_5100g1</name>
</gene>
<keyword evidence="4" id="KW-1185">Reference proteome</keyword>
<dbReference type="VEuPathDB" id="FungiDB:VP01_5100g1"/>
<protein>
    <submittedName>
        <fullName evidence="3">Putative signal peptide protein</fullName>
    </submittedName>
</protein>
<feature type="signal peptide" evidence="2">
    <location>
        <begin position="1"/>
        <end position="17"/>
    </location>
</feature>
<proteinExistence type="predicted"/>
<keyword evidence="2" id="KW-0732">Signal</keyword>
<reference evidence="3 4" key="1">
    <citation type="submission" date="2015-08" db="EMBL/GenBank/DDBJ databases">
        <title>Next Generation Sequencing and Analysis of the Genome of Puccinia sorghi L Schw, the Causal Agent of Maize Common Rust.</title>
        <authorList>
            <person name="Rochi L."/>
            <person name="Burguener G."/>
            <person name="Darino M."/>
            <person name="Turjanski A."/>
            <person name="Kreff E."/>
            <person name="Dieguez M.J."/>
            <person name="Sacco F."/>
        </authorList>
    </citation>
    <scope>NUCLEOTIDE SEQUENCE [LARGE SCALE GENOMIC DNA]</scope>
    <source>
        <strain evidence="3 4">RO10H11247</strain>
    </source>
</reference>
<accession>A0A0L6UN87</accession>
<evidence type="ECO:0000313" key="3">
    <source>
        <dbReference type="EMBL" id="KNZ49295.1"/>
    </source>
</evidence>
<name>A0A0L6UN87_9BASI</name>
<dbReference type="Proteomes" id="UP000037035">
    <property type="component" value="Unassembled WGS sequence"/>
</dbReference>
<evidence type="ECO:0000256" key="1">
    <source>
        <dbReference type="SAM" id="MobiDB-lite"/>
    </source>
</evidence>
<sequence>MFVSLICLSLSGTQLWGGKGGKATTDKRRKGKGKSGNTYSMKTAGRRQEQSAAVDRWNSRIISRRLSVGMERDRWSTSTRVRLWFSRNEQISDSGRVQSRNTRMEGEEEGIWWEIGRRRMWRVGAWGGLGARGGWERWWRSGGQGLGWRCRTGRWSREPIGVHVLSDFDAVAQGCLPFGDGGKVAPFGFWRHLVPSGSRRRRGGELKSMDTELESGMTKGTRRFQGRIQRCYLIIFEQIKCLESSRQTKVNATILQLKQNKKTLLWRSERSQRFLGHFDGKPIFFLFLFFRQNNTGKNWVVRFTTDIQKGNLAKNVAAIFFPHSVAAIFFPSNPVVLISLKILYTKMLMGSFLEVIGDPSLNIIMTSPVIFSNGICISTQHKKLINTNDYRNIKIFNYNKIIIKNDFLCFLLNIKRTVTVDRKIM</sequence>
<feature type="region of interest" description="Disordered" evidence="1">
    <location>
        <begin position="15"/>
        <end position="45"/>
    </location>
</feature>